<dbReference type="Pfam" id="PF00403">
    <property type="entry name" value="HMA"/>
    <property type="match status" value="1"/>
</dbReference>
<accession>A0A9W6M6U8</accession>
<evidence type="ECO:0000259" key="1">
    <source>
        <dbReference type="PROSITE" id="PS50846"/>
    </source>
</evidence>
<dbReference type="EMBL" id="BSER01000009">
    <property type="protein sequence ID" value="GLJ96301.1"/>
    <property type="molecule type" value="Genomic_DNA"/>
</dbReference>
<comment type="caution">
    <text evidence="2">The sequence shown here is derived from an EMBL/GenBank/DDBJ whole genome shotgun (WGS) entry which is preliminary data.</text>
</comment>
<dbReference type="SUPFAM" id="SSF55008">
    <property type="entry name" value="HMA, heavy metal-associated domain"/>
    <property type="match status" value="1"/>
</dbReference>
<proteinExistence type="predicted"/>
<dbReference type="AlphaFoldDB" id="A0A9W6M6U8"/>
<feature type="domain" description="HMA" evidence="1">
    <location>
        <begin position="2"/>
        <end position="67"/>
    </location>
</feature>
<organism evidence="2 3">
    <name type="scientific">Microbacterium dextranolyticum</name>
    <dbReference type="NCBI Taxonomy" id="36806"/>
    <lineage>
        <taxon>Bacteria</taxon>
        <taxon>Bacillati</taxon>
        <taxon>Actinomycetota</taxon>
        <taxon>Actinomycetes</taxon>
        <taxon>Micrococcales</taxon>
        <taxon>Microbacteriaceae</taxon>
        <taxon>Microbacterium</taxon>
    </lineage>
</organism>
<reference evidence="2" key="1">
    <citation type="journal article" date="2014" name="Int. J. Syst. Evol. Microbiol.">
        <title>Complete genome sequence of Corynebacterium casei LMG S-19264T (=DSM 44701T), isolated from a smear-ripened cheese.</title>
        <authorList>
            <consortium name="US DOE Joint Genome Institute (JGI-PGF)"/>
            <person name="Walter F."/>
            <person name="Albersmeier A."/>
            <person name="Kalinowski J."/>
            <person name="Ruckert C."/>
        </authorList>
    </citation>
    <scope>NUCLEOTIDE SEQUENCE</scope>
    <source>
        <strain evidence="2">VKM Ac-1940</strain>
    </source>
</reference>
<protein>
    <recommendedName>
        <fullName evidence="1">HMA domain-containing protein</fullName>
    </recommendedName>
</protein>
<dbReference type="Gene3D" id="3.30.70.100">
    <property type="match status" value="1"/>
</dbReference>
<evidence type="ECO:0000313" key="3">
    <source>
        <dbReference type="Proteomes" id="UP001142291"/>
    </source>
</evidence>
<gene>
    <name evidence="2" type="ORF">GCM10017591_23640</name>
</gene>
<dbReference type="RefSeq" id="WP_204963282.1">
    <property type="nucleotide sequence ID" value="NZ_BAAAUR010000001.1"/>
</dbReference>
<dbReference type="InterPro" id="IPR036163">
    <property type="entry name" value="HMA_dom_sf"/>
</dbReference>
<dbReference type="PROSITE" id="PS50846">
    <property type="entry name" value="HMA_2"/>
    <property type="match status" value="1"/>
</dbReference>
<dbReference type="GO" id="GO:0046872">
    <property type="term" value="F:metal ion binding"/>
    <property type="evidence" value="ECO:0007669"/>
    <property type="project" value="InterPro"/>
</dbReference>
<evidence type="ECO:0000313" key="2">
    <source>
        <dbReference type="EMBL" id="GLJ96301.1"/>
    </source>
</evidence>
<reference evidence="2" key="2">
    <citation type="submission" date="2023-01" db="EMBL/GenBank/DDBJ databases">
        <authorList>
            <person name="Sun Q."/>
            <person name="Evtushenko L."/>
        </authorList>
    </citation>
    <scope>NUCLEOTIDE SEQUENCE</scope>
    <source>
        <strain evidence="2">VKM Ac-1940</strain>
    </source>
</reference>
<dbReference type="InterPro" id="IPR006121">
    <property type="entry name" value="HMA_dom"/>
</dbReference>
<keyword evidence="3" id="KW-1185">Reference proteome</keyword>
<name>A0A9W6M6U8_9MICO</name>
<dbReference type="Proteomes" id="UP001142291">
    <property type="component" value="Unassembled WGS sequence"/>
</dbReference>
<dbReference type="CDD" id="cd00371">
    <property type="entry name" value="HMA"/>
    <property type="match status" value="1"/>
</dbReference>
<sequence>MTTTQFQVSGMTCAHCESAVREEVSKIAGVDAVDVSAQSGLLAVSTAGLVDEAAVLAAVEEAGYEAVRA</sequence>